<keyword evidence="3" id="KW-1185">Reference proteome</keyword>
<evidence type="ECO:0000313" key="3">
    <source>
        <dbReference type="Proteomes" id="UP001596065"/>
    </source>
</evidence>
<dbReference type="Pfam" id="PF13508">
    <property type="entry name" value="Acetyltransf_7"/>
    <property type="match status" value="1"/>
</dbReference>
<feature type="domain" description="N-acetyltransferase" evidence="1">
    <location>
        <begin position="1"/>
        <end position="127"/>
    </location>
</feature>
<dbReference type="Gene3D" id="3.40.630.30">
    <property type="match status" value="1"/>
</dbReference>
<organism evidence="2 3">
    <name type="scientific">Streptomyces nogalater</name>
    <dbReference type="NCBI Taxonomy" id="38314"/>
    <lineage>
        <taxon>Bacteria</taxon>
        <taxon>Bacillati</taxon>
        <taxon>Actinomycetota</taxon>
        <taxon>Actinomycetes</taxon>
        <taxon>Kitasatosporales</taxon>
        <taxon>Streptomycetaceae</taxon>
        <taxon>Streptomyces</taxon>
    </lineage>
</organism>
<name>A0ABW0W9B6_STRNO</name>
<gene>
    <name evidence="2" type="ORF">ACFP3J_03050</name>
</gene>
<dbReference type="SUPFAM" id="SSF55729">
    <property type="entry name" value="Acyl-CoA N-acyltransferases (Nat)"/>
    <property type="match status" value="1"/>
</dbReference>
<reference evidence="3" key="1">
    <citation type="journal article" date="2019" name="Int. J. Syst. Evol. Microbiol.">
        <title>The Global Catalogue of Microorganisms (GCM) 10K type strain sequencing project: providing services to taxonomists for standard genome sequencing and annotation.</title>
        <authorList>
            <consortium name="The Broad Institute Genomics Platform"/>
            <consortium name="The Broad Institute Genome Sequencing Center for Infectious Disease"/>
            <person name="Wu L."/>
            <person name="Ma J."/>
        </authorList>
    </citation>
    <scope>NUCLEOTIDE SEQUENCE [LARGE SCALE GENOMIC DNA]</scope>
    <source>
        <strain evidence="3">KCTC 5701</strain>
    </source>
</reference>
<dbReference type="InterPro" id="IPR016181">
    <property type="entry name" value="Acyl_CoA_acyltransferase"/>
</dbReference>
<evidence type="ECO:0000259" key="1">
    <source>
        <dbReference type="PROSITE" id="PS51186"/>
    </source>
</evidence>
<protein>
    <submittedName>
        <fullName evidence="2">GNAT family N-acetyltransferase</fullName>
    </submittedName>
</protein>
<evidence type="ECO:0000313" key="2">
    <source>
        <dbReference type="EMBL" id="MFC5654470.1"/>
    </source>
</evidence>
<dbReference type="CDD" id="cd04301">
    <property type="entry name" value="NAT_SF"/>
    <property type="match status" value="1"/>
</dbReference>
<dbReference type="PROSITE" id="PS51186">
    <property type="entry name" value="GNAT"/>
    <property type="match status" value="1"/>
</dbReference>
<comment type="caution">
    <text evidence="2">The sequence shown here is derived from an EMBL/GenBank/DDBJ whole genome shotgun (WGS) entry which is preliminary data.</text>
</comment>
<sequence length="127" mass="14087">MDTTDTTPRIVRKTDPEASETWLLMYAGDLLIGYADVIERGDEIWLAEIGVHPKHRGRGLATVLLQAVVAEYAGAQIALSAEPYTPVLENWPREEGLTADTLAAWYSRHGFRAAPDEGSPRRMVRVP</sequence>
<proteinExistence type="predicted"/>
<dbReference type="RefSeq" id="WP_344347239.1">
    <property type="nucleotide sequence ID" value="NZ_BAAASM010000009.1"/>
</dbReference>
<dbReference type="Proteomes" id="UP001596065">
    <property type="component" value="Unassembled WGS sequence"/>
</dbReference>
<accession>A0ABW0W9B6</accession>
<dbReference type="InterPro" id="IPR000182">
    <property type="entry name" value="GNAT_dom"/>
</dbReference>
<dbReference type="EMBL" id="JBHSOE010000003">
    <property type="protein sequence ID" value="MFC5654470.1"/>
    <property type="molecule type" value="Genomic_DNA"/>
</dbReference>